<organism evidence="1 2">
    <name type="scientific">Homarus americanus</name>
    <name type="common">American lobster</name>
    <dbReference type="NCBI Taxonomy" id="6706"/>
    <lineage>
        <taxon>Eukaryota</taxon>
        <taxon>Metazoa</taxon>
        <taxon>Ecdysozoa</taxon>
        <taxon>Arthropoda</taxon>
        <taxon>Crustacea</taxon>
        <taxon>Multicrustacea</taxon>
        <taxon>Malacostraca</taxon>
        <taxon>Eumalacostraca</taxon>
        <taxon>Eucarida</taxon>
        <taxon>Decapoda</taxon>
        <taxon>Pleocyemata</taxon>
        <taxon>Astacidea</taxon>
        <taxon>Nephropoidea</taxon>
        <taxon>Nephropidae</taxon>
        <taxon>Homarus</taxon>
    </lineage>
</organism>
<comment type="caution">
    <text evidence="1">The sequence shown here is derived from an EMBL/GenBank/DDBJ whole genome shotgun (WGS) entry which is preliminary data.</text>
</comment>
<name>A0A8J5MUI3_HOMAM</name>
<keyword evidence="2" id="KW-1185">Reference proteome</keyword>
<dbReference type="EMBL" id="JAHLQT010025553">
    <property type="protein sequence ID" value="KAG7164121.1"/>
    <property type="molecule type" value="Genomic_DNA"/>
</dbReference>
<protein>
    <submittedName>
        <fullName evidence="1">Uncharacterized protein</fullName>
    </submittedName>
</protein>
<reference evidence="1" key="1">
    <citation type="journal article" date="2021" name="Sci. Adv.">
        <title>The American lobster genome reveals insights on longevity, neural, and immune adaptations.</title>
        <authorList>
            <person name="Polinski J.M."/>
            <person name="Zimin A.V."/>
            <person name="Clark K.F."/>
            <person name="Kohn A.B."/>
            <person name="Sadowski N."/>
            <person name="Timp W."/>
            <person name="Ptitsyn A."/>
            <person name="Khanna P."/>
            <person name="Romanova D.Y."/>
            <person name="Williams P."/>
            <person name="Greenwood S.J."/>
            <person name="Moroz L.L."/>
            <person name="Walt D.R."/>
            <person name="Bodnar A.G."/>
        </authorList>
    </citation>
    <scope>NUCLEOTIDE SEQUENCE</scope>
    <source>
        <strain evidence="1">GMGI-L3</strain>
    </source>
</reference>
<dbReference type="AlphaFoldDB" id="A0A8J5MUI3"/>
<evidence type="ECO:0000313" key="2">
    <source>
        <dbReference type="Proteomes" id="UP000747542"/>
    </source>
</evidence>
<gene>
    <name evidence="1" type="ORF">Hamer_G014247</name>
</gene>
<dbReference type="Proteomes" id="UP000747542">
    <property type="component" value="Unassembled WGS sequence"/>
</dbReference>
<sequence>MLVVTLYPSLTISLTEQKVVLVWLVVVVGVASGVPLDSNNACNRLCMATVGTLICCSRTSNSKTTTASPPLRCPVFRCTPLLPPTLLIYSVTSEENISSYCCYVDCDGEKKCISKVPLHSK</sequence>
<accession>A0A8J5MUI3</accession>
<proteinExistence type="predicted"/>
<evidence type="ECO:0000313" key="1">
    <source>
        <dbReference type="EMBL" id="KAG7164121.1"/>
    </source>
</evidence>